<protein>
    <recommendedName>
        <fullName evidence="2">DUF58 domain-containing protein</fullName>
    </recommendedName>
</protein>
<reference evidence="3 4" key="1">
    <citation type="journal article" date="2014" name="Appl. Environ. Microbiol.">
        <title>Profile of Secreted Hydrolases, Associated Proteins, and SlpA in Thermoanaerobacterium saccharolyticum during the Degradation of Hemicellulose.</title>
        <authorList>
            <person name="Currie D.H."/>
            <person name="Guss A.M."/>
            <person name="Herring C.D."/>
            <person name="Giannone R.J."/>
            <person name="Johnson C.M."/>
            <person name="Lankford P.K."/>
            <person name="Brown S.D."/>
            <person name="Hettich R.L."/>
            <person name="Lynd L.R."/>
        </authorList>
    </citation>
    <scope>NUCLEOTIDE SEQUENCE [LARGE SCALE GENOMIC DNA]</scope>
    <source>
        <strain evidence="4">DSM 8691 / JW/SL-YS485</strain>
    </source>
</reference>
<keyword evidence="4" id="KW-1185">Reference proteome</keyword>
<evidence type="ECO:0000313" key="3">
    <source>
        <dbReference type="EMBL" id="AFK86073.1"/>
    </source>
</evidence>
<dbReference type="InterPro" id="IPR002881">
    <property type="entry name" value="DUF58"/>
</dbReference>
<feature type="domain" description="DUF58" evidence="2">
    <location>
        <begin position="187"/>
        <end position="244"/>
    </location>
</feature>
<name>I3VU78_THESW</name>
<keyword evidence="1" id="KW-0812">Transmembrane</keyword>
<dbReference type="PANTHER" id="PTHR34351:SF2">
    <property type="entry name" value="DUF58 DOMAIN-CONTAINING PROTEIN"/>
    <property type="match status" value="1"/>
</dbReference>
<dbReference type="BioCyc" id="TSAC1094508:GLMA-1081-MONOMER"/>
<evidence type="ECO:0000259" key="2">
    <source>
        <dbReference type="Pfam" id="PF01882"/>
    </source>
</evidence>
<dbReference type="Pfam" id="PF01882">
    <property type="entry name" value="DUF58"/>
    <property type="match status" value="1"/>
</dbReference>
<proteinExistence type="predicted"/>
<dbReference type="EMBL" id="CP003184">
    <property type="protein sequence ID" value="AFK86073.1"/>
    <property type="molecule type" value="Genomic_DNA"/>
</dbReference>
<keyword evidence="1" id="KW-0472">Membrane</keyword>
<evidence type="ECO:0000313" key="4">
    <source>
        <dbReference type="Proteomes" id="UP000006178"/>
    </source>
</evidence>
<dbReference type="AlphaFoldDB" id="I3VU78"/>
<dbReference type="KEGG" id="tsh:Tsac_1058"/>
<gene>
    <name evidence="3" type="ordered locus">Tsac_1058</name>
</gene>
<dbReference type="PATRIC" id="fig|1094508.3.peg.1069"/>
<feature type="transmembrane region" description="Helical" evidence="1">
    <location>
        <begin position="28"/>
        <end position="51"/>
    </location>
</feature>
<sequence length="384" mass="44349">MRNFILLLSFTIVSFLFAVFTGGEILYYIFFADVVLLLLNFLYAAIGILSLSIEIDTESTEIHVDDKIKYSIKVKNKLFLPLAFVSIDENNKNFFPITTNLNPFQKKVIKRNVLFKKRGIYTVGPIVVKIKDPFSIFQIKMTVNRKYNIVVYPKAYDVAFDLPLASEVGGFASHAKQFEDYTNLANLREYVDGDSLKKVHWRISAKLQRLYVKEYQHTALSEIVVLWDLCKNHYKADDGTIDEMTAECVLSLVKYCLTNGLPVRLVDYETNRPLAQCSRVNDFSIIKFWTLKLFPIYEMDFGRKLFEYVSCVPKDSTIAIITPSIDETLLAVLSQININQNIVVFYTNKDKLDEKTENGLENLGIKLISWRDMYEGVHMEVQYN</sequence>
<dbReference type="eggNOG" id="COG1721">
    <property type="taxonomic scope" value="Bacteria"/>
</dbReference>
<dbReference type="Proteomes" id="UP000006178">
    <property type="component" value="Chromosome"/>
</dbReference>
<keyword evidence="1" id="KW-1133">Transmembrane helix</keyword>
<evidence type="ECO:0000256" key="1">
    <source>
        <dbReference type="SAM" id="Phobius"/>
    </source>
</evidence>
<dbReference type="PANTHER" id="PTHR34351">
    <property type="entry name" value="SLR1927 PROTEIN-RELATED"/>
    <property type="match status" value="1"/>
</dbReference>
<dbReference type="RefSeq" id="WP_014757957.1">
    <property type="nucleotide sequence ID" value="NC_017992.1"/>
</dbReference>
<accession>I3VU78</accession>
<organism evidence="3 4">
    <name type="scientific">Thermoanaerobacterium saccharolyticum (strain DSM 8691 / JW/SL-YS485)</name>
    <dbReference type="NCBI Taxonomy" id="1094508"/>
    <lineage>
        <taxon>Bacteria</taxon>
        <taxon>Bacillati</taxon>
        <taxon>Bacillota</taxon>
        <taxon>Clostridia</taxon>
        <taxon>Thermoanaerobacterales</taxon>
        <taxon>Thermoanaerobacteraceae</taxon>
        <taxon>Thermoanaerobacterium</taxon>
    </lineage>
</organism>
<dbReference type="STRING" id="1094508.Tsac_1058"/>